<reference evidence="2 3" key="1">
    <citation type="submission" date="2018-11" db="EMBL/GenBank/DDBJ databases">
        <authorList>
            <consortium name="Pathogen Informatics"/>
        </authorList>
    </citation>
    <scope>NUCLEOTIDE SEQUENCE [LARGE SCALE GENOMIC DNA]</scope>
</reference>
<dbReference type="InterPro" id="IPR052566">
    <property type="entry name" value="Non-lysos_glucosylceramidase"/>
</dbReference>
<organism evidence="2 3">
    <name type="scientific">Hydatigena taeniaeformis</name>
    <name type="common">Feline tapeworm</name>
    <name type="synonym">Taenia taeniaeformis</name>
    <dbReference type="NCBI Taxonomy" id="6205"/>
    <lineage>
        <taxon>Eukaryota</taxon>
        <taxon>Metazoa</taxon>
        <taxon>Spiralia</taxon>
        <taxon>Lophotrochozoa</taxon>
        <taxon>Platyhelminthes</taxon>
        <taxon>Cestoda</taxon>
        <taxon>Eucestoda</taxon>
        <taxon>Cyclophyllidea</taxon>
        <taxon>Taeniidae</taxon>
        <taxon>Hydatigera</taxon>
    </lineage>
</organism>
<keyword evidence="3" id="KW-1185">Reference proteome</keyword>
<dbReference type="PANTHER" id="PTHR12654">
    <property type="entry name" value="BILE ACID BETA-GLUCOSIDASE-RELATED"/>
    <property type="match status" value="1"/>
</dbReference>
<evidence type="ECO:0000259" key="1">
    <source>
        <dbReference type="Pfam" id="PF04685"/>
    </source>
</evidence>
<feature type="domain" description="Glycosyl-hydrolase family 116 catalytic region" evidence="1">
    <location>
        <begin position="26"/>
        <end position="201"/>
    </location>
</feature>
<dbReference type="OrthoDB" id="730489at2759"/>
<evidence type="ECO:0000313" key="2">
    <source>
        <dbReference type="EMBL" id="VDM18763.1"/>
    </source>
</evidence>
<dbReference type="InterPro" id="IPR006775">
    <property type="entry name" value="GH116_catalytic"/>
</dbReference>
<dbReference type="GO" id="GO:0008422">
    <property type="term" value="F:beta-glucosidase activity"/>
    <property type="evidence" value="ECO:0007669"/>
    <property type="project" value="TreeGrafter"/>
</dbReference>
<dbReference type="AlphaFoldDB" id="A0A3P7EBT3"/>
<dbReference type="Pfam" id="PF04685">
    <property type="entry name" value="DUF608"/>
    <property type="match status" value="1"/>
</dbReference>
<protein>
    <recommendedName>
        <fullName evidence="1">Glycosyl-hydrolase family 116 catalytic region domain-containing protein</fullName>
    </recommendedName>
</protein>
<dbReference type="EMBL" id="UYWX01000691">
    <property type="protein sequence ID" value="VDM18763.1"/>
    <property type="molecule type" value="Genomic_DNA"/>
</dbReference>
<dbReference type="Proteomes" id="UP000274429">
    <property type="component" value="Unassembled WGS sequence"/>
</dbReference>
<dbReference type="GO" id="GO:0007417">
    <property type="term" value="P:central nervous system development"/>
    <property type="evidence" value="ECO:0007669"/>
    <property type="project" value="TreeGrafter"/>
</dbReference>
<name>A0A3P7EBT3_HYDTA</name>
<dbReference type="PANTHER" id="PTHR12654:SF0">
    <property type="entry name" value="NON-LYSOSOMAL GLUCOSYLCERAMIDASE"/>
    <property type="match status" value="1"/>
</dbReference>
<proteinExistence type="predicted"/>
<sequence>MYATHDMLKHAGDKSFLGAVGHWSEVNDNLSGLLKRAKSAYHDQLWGGEFYRYDITTPSNARNNSVMADQLSGYWFLRTGGAPIDAILPVDAVMGTLKTIVRLNWLSVRNGKLGAINSVFSSAKKDNTNMQAEEFWVAVNYGLAALLILHGKSSEGFGLAGACFEHVYNQLGLHFQTPEAFTKEATHRSLGYMRPLAIWSIQRAIEMTHLAQ</sequence>
<gene>
    <name evidence="2" type="ORF">TTAC_LOCUS2023</name>
</gene>
<evidence type="ECO:0000313" key="3">
    <source>
        <dbReference type="Proteomes" id="UP000274429"/>
    </source>
</evidence>
<accession>A0A3P7EBT3</accession>